<dbReference type="CDD" id="cd04647">
    <property type="entry name" value="LbH_MAT_like"/>
    <property type="match status" value="1"/>
</dbReference>
<evidence type="ECO:0008006" key="3">
    <source>
        <dbReference type="Google" id="ProtNLM"/>
    </source>
</evidence>
<sequence length="225" mass="25031">MTKLKKLFLISSFILPSKFKVYLYAKVLGWNISPSARIGYSLILCEELSMQNGAKIASLTCIKGLSRLEMEESSSIGPLNWITGFPLIKSKHFEEDIDREPLLHIQKHSAITSRHILDCTNKVTIGKYSTFAGFRSQILTHSIDLKEGRQRSAPVNIGDYCFVGTSCVLLPGSKIPNYSILAAGSVLTKEMLEENCLYGGGPAKKISAINPDEYGYMKRKVGFTW</sequence>
<dbReference type="InterPro" id="IPR051159">
    <property type="entry name" value="Hexapeptide_acetyltransf"/>
</dbReference>
<dbReference type="AlphaFoldDB" id="K6YE60"/>
<proteinExistence type="predicted"/>
<evidence type="ECO:0000313" key="2">
    <source>
        <dbReference type="Proteomes" id="UP000006334"/>
    </source>
</evidence>
<gene>
    <name evidence="1" type="ORF">GLIP_3836</name>
</gene>
<reference evidence="1 2" key="1">
    <citation type="journal article" date="2017" name="Antonie Van Leeuwenhoek">
        <title>Rhizobium rhizosphaerae sp. nov., a novel species isolated from rice rhizosphere.</title>
        <authorList>
            <person name="Zhao J.J."/>
            <person name="Zhang J."/>
            <person name="Zhang R.J."/>
            <person name="Zhang C.W."/>
            <person name="Yin H.Q."/>
            <person name="Zhang X.X."/>
        </authorList>
    </citation>
    <scope>NUCLEOTIDE SEQUENCE [LARGE SCALE GENOMIC DNA]</scope>
    <source>
        <strain evidence="1 2">E3</strain>
    </source>
</reference>
<organism evidence="1 2">
    <name type="scientific">Aliiglaciecola lipolytica E3</name>
    <dbReference type="NCBI Taxonomy" id="1127673"/>
    <lineage>
        <taxon>Bacteria</taxon>
        <taxon>Pseudomonadati</taxon>
        <taxon>Pseudomonadota</taxon>
        <taxon>Gammaproteobacteria</taxon>
        <taxon>Alteromonadales</taxon>
        <taxon>Alteromonadaceae</taxon>
        <taxon>Aliiglaciecola</taxon>
    </lineage>
</organism>
<dbReference type="GO" id="GO:0008374">
    <property type="term" value="F:O-acyltransferase activity"/>
    <property type="evidence" value="ECO:0007669"/>
    <property type="project" value="TreeGrafter"/>
</dbReference>
<keyword evidence="2" id="KW-1185">Reference proteome</keyword>
<accession>K6YE60</accession>
<dbReference type="InterPro" id="IPR011004">
    <property type="entry name" value="Trimer_LpxA-like_sf"/>
</dbReference>
<comment type="caution">
    <text evidence="1">The sequence shown here is derived from an EMBL/GenBank/DDBJ whole genome shotgun (WGS) entry which is preliminary data.</text>
</comment>
<dbReference type="PANTHER" id="PTHR23416:SF76">
    <property type="entry name" value="ZN(II)2CYS6 TRANSCRIPTION FACTOR (EUROFUNG)"/>
    <property type="match status" value="1"/>
</dbReference>
<dbReference type="eggNOG" id="COG0110">
    <property type="taxonomic scope" value="Bacteria"/>
</dbReference>
<dbReference type="Gene3D" id="2.160.10.10">
    <property type="entry name" value="Hexapeptide repeat proteins"/>
    <property type="match status" value="1"/>
</dbReference>
<dbReference type="EMBL" id="BAEN01000075">
    <property type="protein sequence ID" value="GAC16447.1"/>
    <property type="molecule type" value="Genomic_DNA"/>
</dbReference>
<dbReference type="STRING" id="1127673.GLIP_3836"/>
<dbReference type="PANTHER" id="PTHR23416">
    <property type="entry name" value="SIALIC ACID SYNTHASE-RELATED"/>
    <property type="match status" value="1"/>
</dbReference>
<name>K6YE60_9ALTE</name>
<dbReference type="Proteomes" id="UP000006334">
    <property type="component" value="Unassembled WGS sequence"/>
</dbReference>
<dbReference type="RefSeq" id="WP_008846249.1">
    <property type="nucleotide sequence ID" value="NZ_BAEN01000075.1"/>
</dbReference>
<evidence type="ECO:0000313" key="1">
    <source>
        <dbReference type="EMBL" id="GAC16447.1"/>
    </source>
</evidence>
<dbReference type="OrthoDB" id="5767762at2"/>
<protein>
    <recommendedName>
        <fullName evidence="3">Acyltransferase</fullName>
    </recommendedName>
</protein>
<dbReference type="SUPFAM" id="SSF51161">
    <property type="entry name" value="Trimeric LpxA-like enzymes"/>
    <property type="match status" value="1"/>
</dbReference>